<gene>
    <name evidence="3" type="ORF">BECKSD772E_GA0070983_10395</name>
    <name evidence="2" type="ORF">BECKSD772F_GA0070984_10415</name>
</gene>
<dbReference type="InterPro" id="IPR041698">
    <property type="entry name" value="Methyltransf_25"/>
</dbReference>
<dbReference type="AlphaFoldDB" id="A0A450YD86"/>
<reference evidence="2" key="1">
    <citation type="submission" date="2019-02" db="EMBL/GenBank/DDBJ databases">
        <authorList>
            <person name="Gruber-Vodicka R. H."/>
            <person name="Seah K. B. B."/>
        </authorList>
    </citation>
    <scope>NUCLEOTIDE SEQUENCE</scope>
    <source>
        <strain evidence="3">BECK_S1320</strain>
        <strain evidence="2">BECK_S1321</strain>
    </source>
</reference>
<dbReference type="PANTHER" id="PTHR43591">
    <property type="entry name" value="METHYLTRANSFERASE"/>
    <property type="match status" value="1"/>
</dbReference>
<name>A0A450YD86_9GAMM</name>
<dbReference type="InterPro" id="IPR029063">
    <property type="entry name" value="SAM-dependent_MTases_sf"/>
</dbReference>
<proteinExistence type="predicted"/>
<keyword evidence="2" id="KW-0808">Transferase</keyword>
<evidence type="ECO:0000259" key="1">
    <source>
        <dbReference type="Pfam" id="PF13649"/>
    </source>
</evidence>
<feature type="domain" description="Methyltransferase" evidence="1">
    <location>
        <begin position="40"/>
        <end position="121"/>
    </location>
</feature>
<dbReference type="SUPFAM" id="SSF53335">
    <property type="entry name" value="S-adenosyl-L-methionine-dependent methyltransferases"/>
    <property type="match status" value="1"/>
</dbReference>
<dbReference type="EMBL" id="CAADFU010000039">
    <property type="protein sequence ID" value="VFK44529.1"/>
    <property type="molecule type" value="Genomic_DNA"/>
</dbReference>
<dbReference type="Gene3D" id="3.40.50.150">
    <property type="entry name" value="Vaccinia Virus protein VP39"/>
    <property type="match status" value="1"/>
</dbReference>
<accession>A0A450YD86</accession>
<evidence type="ECO:0000313" key="3">
    <source>
        <dbReference type="EMBL" id="VFK44529.1"/>
    </source>
</evidence>
<keyword evidence="2" id="KW-0489">Methyltransferase</keyword>
<dbReference type="Pfam" id="PF13649">
    <property type="entry name" value="Methyltransf_25"/>
    <property type="match status" value="1"/>
</dbReference>
<dbReference type="GO" id="GO:0008168">
    <property type="term" value="F:methyltransferase activity"/>
    <property type="evidence" value="ECO:0007669"/>
    <property type="project" value="UniProtKB-KW"/>
</dbReference>
<dbReference type="CDD" id="cd02440">
    <property type="entry name" value="AdoMet_MTases"/>
    <property type="match status" value="1"/>
</dbReference>
<evidence type="ECO:0000313" key="2">
    <source>
        <dbReference type="EMBL" id="VFK39499.1"/>
    </source>
</evidence>
<organism evidence="2">
    <name type="scientific">Candidatus Kentrum sp. SD</name>
    <dbReference type="NCBI Taxonomy" id="2126332"/>
    <lineage>
        <taxon>Bacteria</taxon>
        <taxon>Pseudomonadati</taxon>
        <taxon>Pseudomonadota</taxon>
        <taxon>Gammaproteobacteria</taxon>
        <taxon>Candidatus Kentrum</taxon>
    </lineage>
</organism>
<protein>
    <submittedName>
        <fullName evidence="2">Methyltransferase domain-containing protein</fullName>
    </submittedName>
</protein>
<sequence length="493" mass="54488">MTQNKQLYNSPGIWNQDIQKGQQDLLQALIDFVPENCRNILDVGCGDGKITSRFARATGLTVIGVDASEEALSRCDFETMLGDASRLKLPDGAFDAVMSLDLLEHLPDEEEEKAWTELFRVALKAVLVAVPFREELLDGMTRCAACGQQYHVNWHMRAYDWPELIRRTPNGWKPSGIVLTGEAWSPYHPLETRIRRELLDEWSGWPEAICPHCGKSGQPANRISVLPSSLATVLGQAIYENVNTRGSSRTHSEILVLYCREEENNGMIVRTLPLASHANREASRALLDTPHLEQHLIPFPASGRTVIAADHGIVVQLPVYQNADTLHIQWRKQSEASLDVLIEDGLGMLLSAQVSSQDDNNEMVLTFPRSAISGYYGVLIRLPSPDAIVAVSLGRGPAGMDLYPIENVSAAYYPTQYANVPAFIQVTEPTWIDSRMLSEPIHASKTSDTENLFDAIKRILDSKQNVPGSELIPLDNLLQNSGSGSIPPTASEN</sequence>
<dbReference type="GO" id="GO:0032259">
    <property type="term" value="P:methylation"/>
    <property type="evidence" value="ECO:0007669"/>
    <property type="project" value="UniProtKB-KW"/>
</dbReference>
<dbReference type="EMBL" id="CAADFR010000041">
    <property type="protein sequence ID" value="VFK39499.1"/>
    <property type="molecule type" value="Genomic_DNA"/>
</dbReference>